<comment type="similarity">
    <text evidence="3">Belongs to the acetyltransferase family. RimJ subfamily.</text>
</comment>
<name>A0ABV7H4N5_9BURK</name>
<organism evidence="5 6">
    <name type="scientific">Piscinibacterium candidicorallinum</name>
    <dbReference type="NCBI Taxonomy" id="1793872"/>
    <lineage>
        <taxon>Bacteria</taxon>
        <taxon>Pseudomonadati</taxon>
        <taxon>Pseudomonadota</taxon>
        <taxon>Betaproteobacteria</taxon>
        <taxon>Burkholderiales</taxon>
        <taxon>Piscinibacterium</taxon>
    </lineage>
</organism>
<comment type="caution">
    <text evidence="5">The sequence shown here is derived from an EMBL/GenBank/DDBJ whole genome shotgun (WGS) entry which is preliminary data.</text>
</comment>
<keyword evidence="1 5" id="KW-0808">Transferase</keyword>
<reference evidence="6" key="1">
    <citation type="journal article" date="2019" name="Int. J. Syst. Evol. Microbiol.">
        <title>The Global Catalogue of Microorganisms (GCM) 10K type strain sequencing project: providing services to taxonomists for standard genome sequencing and annotation.</title>
        <authorList>
            <consortium name="The Broad Institute Genomics Platform"/>
            <consortium name="The Broad Institute Genome Sequencing Center for Infectious Disease"/>
            <person name="Wu L."/>
            <person name="Ma J."/>
        </authorList>
    </citation>
    <scope>NUCLEOTIDE SEQUENCE [LARGE SCALE GENOMIC DNA]</scope>
    <source>
        <strain evidence="6">KCTC 52168</strain>
    </source>
</reference>
<evidence type="ECO:0000256" key="1">
    <source>
        <dbReference type="ARBA" id="ARBA00022679"/>
    </source>
</evidence>
<protein>
    <submittedName>
        <fullName evidence="5">GNAT family N-acetyltransferase</fullName>
        <ecNumber evidence="5">2.3.-.-</ecNumber>
    </submittedName>
</protein>
<keyword evidence="6" id="KW-1185">Reference proteome</keyword>
<evidence type="ECO:0000313" key="6">
    <source>
        <dbReference type="Proteomes" id="UP001595556"/>
    </source>
</evidence>
<dbReference type="InterPro" id="IPR000182">
    <property type="entry name" value="GNAT_dom"/>
</dbReference>
<dbReference type="PANTHER" id="PTHR43792:SF8">
    <property type="entry name" value="[RIBOSOMAL PROTEIN US5]-ALANINE N-ACETYLTRANSFERASE"/>
    <property type="match status" value="1"/>
</dbReference>
<sequence length="195" mass="22118">MIQAPPELHTERLTLRLALPDDAASTVAFFERNRAHLVRWDPPAPEGFYTEPYWRRYGETAVGEWSTGSAVRLNVFARGDLGHDRQLLARINFTQIARGPFHSCVLGYSLDGGQEGRGLMSEALRASIDFMFSAQQMHRIQAAVRPENLRSLAVMRRLGFQCIGLAPMYLFIDGAWRDHELYQLINTAMDVRQAP</sequence>
<dbReference type="PROSITE" id="PS51186">
    <property type="entry name" value="GNAT"/>
    <property type="match status" value="1"/>
</dbReference>
<keyword evidence="2 5" id="KW-0012">Acyltransferase</keyword>
<evidence type="ECO:0000256" key="3">
    <source>
        <dbReference type="ARBA" id="ARBA00038502"/>
    </source>
</evidence>
<dbReference type="EC" id="2.3.-.-" evidence="5"/>
<evidence type="ECO:0000256" key="2">
    <source>
        <dbReference type="ARBA" id="ARBA00023315"/>
    </source>
</evidence>
<dbReference type="RefSeq" id="WP_377305215.1">
    <property type="nucleotide sequence ID" value="NZ_CP180191.1"/>
</dbReference>
<dbReference type="InterPro" id="IPR016181">
    <property type="entry name" value="Acyl_CoA_acyltransferase"/>
</dbReference>
<dbReference type="Proteomes" id="UP001595556">
    <property type="component" value="Unassembled WGS sequence"/>
</dbReference>
<dbReference type="InterPro" id="IPR051531">
    <property type="entry name" value="N-acetyltransferase"/>
</dbReference>
<dbReference type="SUPFAM" id="SSF55729">
    <property type="entry name" value="Acyl-CoA N-acyltransferases (Nat)"/>
    <property type="match status" value="1"/>
</dbReference>
<dbReference type="GO" id="GO:0016746">
    <property type="term" value="F:acyltransferase activity"/>
    <property type="evidence" value="ECO:0007669"/>
    <property type="project" value="UniProtKB-KW"/>
</dbReference>
<dbReference type="PANTHER" id="PTHR43792">
    <property type="entry name" value="GNAT FAMILY, PUTATIVE (AFU_ORTHOLOGUE AFUA_3G00765)-RELATED-RELATED"/>
    <property type="match status" value="1"/>
</dbReference>
<proteinExistence type="inferred from homology"/>
<accession>A0ABV7H4N5</accession>
<evidence type="ECO:0000259" key="4">
    <source>
        <dbReference type="PROSITE" id="PS51186"/>
    </source>
</evidence>
<feature type="domain" description="N-acetyltransferase" evidence="4">
    <location>
        <begin position="13"/>
        <end position="182"/>
    </location>
</feature>
<gene>
    <name evidence="5" type="ORF">ACFOEN_14715</name>
</gene>
<dbReference type="Pfam" id="PF13302">
    <property type="entry name" value="Acetyltransf_3"/>
    <property type="match status" value="1"/>
</dbReference>
<dbReference type="Gene3D" id="3.40.630.30">
    <property type="match status" value="1"/>
</dbReference>
<evidence type="ECO:0000313" key="5">
    <source>
        <dbReference type="EMBL" id="MFC3148879.1"/>
    </source>
</evidence>
<dbReference type="EMBL" id="JBHRTI010000010">
    <property type="protein sequence ID" value="MFC3148879.1"/>
    <property type="molecule type" value="Genomic_DNA"/>
</dbReference>